<proteinExistence type="predicted"/>
<name>A0A0B7BDM1_9EUPU</name>
<dbReference type="AlphaFoldDB" id="A0A0B7BDM1"/>
<gene>
    <name evidence="2" type="primary">ORF180033</name>
</gene>
<accession>A0A0B7BDM1</accession>
<evidence type="ECO:0000313" key="2">
    <source>
        <dbReference type="EMBL" id="CEK90942.1"/>
    </source>
</evidence>
<feature type="compositionally biased region" description="Polar residues" evidence="1">
    <location>
        <begin position="75"/>
        <end position="86"/>
    </location>
</feature>
<evidence type="ECO:0000256" key="1">
    <source>
        <dbReference type="SAM" id="MobiDB-lite"/>
    </source>
</evidence>
<dbReference type="EMBL" id="HACG01044077">
    <property type="protein sequence ID" value="CEK90942.1"/>
    <property type="molecule type" value="Transcribed_RNA"/>
</dbReference>
<protein>
    <submittedName>
        <fullName evidence="2">Uncharacterized protein</fullName>
    </submittedName>
</protein>
<sequence>MQIFFRRMLRISAAKKNYVDVVLNRSVYSRSLLSISETGNCHFVNVIRKGWLEQLVTAGKINRGTRQRMKRENSAHSNFSLSLSLL</sequence>
<organism evidence="2">
    <name type="scientific">Arion vulgaris</name>
    <dbReference type="NCBI Taxonomy" id="1028688"/>
    <lineage>
        <taxon>Eukaryota</taxon>
        <taxon>Metazoa</taxon>
        <taxon>Spiralia</taxon>
        <taxon>Lophotrochozoa</taxon>
        <taxon>Mollusca</taxon>
        <taxon>Gastropoda</taxon>
        <taxon>Heterobranchia</taxon>
        <taxon>Euthyneura</taxon>
        <taxon>Panpulmonata</taxon>
        <taxon>Eupulmonata</taxon>
        <taxon>Stylommatophora</taxon>
        <taxon>Helicina</taxon>
        <taxon>Arionoidea</taxon>
        <taxon>Arionidae</taxon>
        <taxon>Arion</taxon>
    </lineage>
</organism>
<feature type="region of interest" description="Disordered" evidence="1">
    <location>
        <begin position="66"/>
        <end position="86"/>
    </location>
</feature>
<feature type="non-terminal residue" evidence="2">
    <location>
        <position position="86"/>
    </location>
</feature>
<reference evidence="2" key="1">
    <citation type="submission" date="2014-12" db="EMBL/GenBank/DDBJ databases">
        <title>Insight into the proteome of Arion vulgaris.</title>
        <authorList>
            <person name="Aradska J."/>
            <person name="Bulat T."/>
            <person name="Smidak R."/>
            <person name="Sarate P."/>
            <person name="Gangsoo J."/>
            <person name="Sialana F."/>
            <person name="Bilban M."/>
            <person name="Lubec G."/>
        </authorList>
    </citation>
    <scope>NUCLEOTIDE SEQUENCE</scope>
    <source>
        <tissue evidence="2">Skin</tissue>
    </source>
</reference>